<keyword evidence="1" id="KW-0472">Membrane</keyword>
<dbReference type="PANTHER" id="PTHR41309:SF2">
    <property type="entry name" value="MEMBRANE PROTEIN"/>
    <property type="match status" value="1"/>
</dbReference>
<dbReference type="Pfam" id="PF13346">
    <property type="entry name" value="ABC2_membrane_5"/>
    <property type="match status" value="1"/>
</dbReference>
<dbReference type="RefSeq" id="WP_191703042.1">
    <property type="nucleotide sequence ID" value="NZ_JACSPW010000003.1"/>
</dbReference>
<accession>A0ABR8XKJ5</accession>
<evidence type="ECO:0000313" key="2">
    <source>
        <dbReference type="EMBL" id="MBD8032445.1"/>
    </source>
</evidence>
<evidence type="ECO:0000313" key="3">
    <source>
        <dbReference type="Proteomes" id="UP000600565"/>
    </source>
</evidence>
<keyword evidence="3" id="KW-1185">Reference proteome</keyword>
<protein>
    <submittedName>
        <fullName evidence="2">ABC-2 transporter permease</fullName>
    </submittedName>
</protein>
<comment type="caution">
    <text evidence="2">The sequence shown here is derived from an EMBL/GenBank/DDBJ whole genome shotgun (WGS) entry which is preliminary data.</text>
</comment>
<gene>
    <name evidence="2" type="ORF">H9632_05140</name>
</gene>
<feature type="transmembrane region" description="Helical" evidence="1">
    <location>
        <begin position="104"/>
        <end position="126"/>
    </location>
</feature>
<feature type="transmembrane region" description="Helical" evidence="1">
    <location>
        <begin position="132"/>
        <end position="153"/>
    </location>
</feature>
<dbReference type="InterPro" id="IPR025699">
    <property type="entry name" value="ABC2_memb-like"/>
</dbReference>
<keyword evidence="1" id="KW-0812">Transmembrane</keyword>
<reference evidence="2 3" key="1">
    <citation type="submission" date="2020-08" db="EMBL/GenBank/DDBJ databases">
        <title>A Genomic Blueprint of the Chicken Gut Microbiome.</title>
        <authorList>
            <person name="Gilroy R."/>
            <person name="Ravi A."/>
            <person name="Getino M."/>
            <person name="Pursley I."/>
            <person name="Horton D.L."/>
            <person name="Alikhan N.-F."/>
            <person name="Baker D."/>
            <person name="Gharbi K."/>
            <person name="Hall N."/>
            <person name="Watson M."/>
            <person name="Adriaenssens E.M."/>
            <person name="Foster-Nyarko E."/>
            <person name="Jarju S."/>
            <person name="Secka A."/>
            <person name="Antonio M."/>
            <person name="Oren A."/>
            <person name="Chaudhuri R."/>
            <person name="La Ragione R.M."/>
            <person name="Hildebrand F."/>
            <person name="Pallen M.J."/>
        </authorList>
    </citation>
    <scope>NUCLEOTIDE SEQUENCE [LARGE SCALE GENOMIC DNA]</scope>
    <source>
        <strain evidence="2 3">Sa1YVA6</strain>
    </source>
</reference>
<sequence>MYQLVKKDLIIHKKMLMFMFLVLLIYMYIDIPIIFLGLLFSMTLTLNLFSTDEKRHAQMLLSSLPFTRKEIVSSKYISAILFILLIVLAITGGSLLFQQVLPNGFHLLMIAIGSLFVVSFMYPVAYKFTSKYVNITFFTCFGLYLAIIMFFIPNLNDQIRETFTKIMNLGESQLILYAGLILVITYILSWLLSIRIYEKKVF</sequence>
<name>A0ABR8XKJ5_9BACL</name>
<proteinExistence type="predicted"/>
<keyword evidence="1" id="KW-1133">Transmembrane helix</keyword>
<feature type="transmembrane region" description="Helical" evidence="1">
    <location>
        <begin position="76"/>
        <end position="97"/>
    </location>
</feature>
<feature type="transmembrane region" description="Helical" evidence="1">
    <location>
        <begin position="16"/>
        <end position="40"/>
    </location>
</feature>
<dbReference type="Proteomes" id="UP000600565">
    <property type="component" value="Unassembled WGS sequence"/>
</dbReference>
<evidence type="ECO:0000256" key="1">
    <source>
        <dbReference type="SAM" id="Phobius"/>
    </source>
</evidence>
<dbReference type="PANTHER" id="PTHR41309">
    <property type="entry name" value="MEMBRANE PROTEIN-RELATED"/>
    <property type="match status" value="1"/>
</dbReference>
<dbReference type="EMBL" id="JACSPW010000003">
    <property type="protein sequence ID" value="MBD8032445.1"/>
    <property type="molecule type" value="Genomic_DNA"/>
</dbReference>
<feature type="transmembrane region" description="Helical" evidence="1">
    <location>
        <begin position="174"/>
        <end position="197"/>
    </location>
</feature>
<organism evidence="2 3">
    <name type="scientific">Solibacillus merdavium</name>
    <dbReference type="NCBI Taxonomy" id="2762218"/>
    <lineage>
        <taxon>Bacteria</taxon>
        <taxon>Bacillati</taxon>
        <taxon>Bacillota</taxon>
        <taxon>Bacilli</taxon>
        <taxon>Bacillales</taxon>
        <taxon>Caryophanaceae</taxon>
        <taxon>Solibacillus</taxon>
    </lineage>
</organism>